<dbReference type="RefSeq" id="WP_003827373.1">
    <property type="nucleotide sequence ID" value="NZ_AP012322.1"/>
</dbReference>
<evidence type="ECO:0000313" key="3">
    <source>
        <dbReference type="Proteomes" id="UP000006408"/>
    </source>
</evidence>
<name>C4FGT8_9BIFI</name>
<feature type="signal peptide" evidence="1">
    <location>
        <begin position="1"/>
        <end position="27"/>
    </location>
</feature>
<dbReference type="AlphaFoldDB" id="C4FGT8"/>
<dbReference type="GeneID" id="90530864"/>
<reference evidence="2" key="1">
    <citation type="submission" date="2009-04" db="EMBL/GenBank/DDBJ databases">
        <authorList>
            <person name="Weinstock G."/>
            <person name="Sodergren E."/>
            <person name="Clifton S."/>
            <person name="Fulton L."/>
            <person name="Fulton B."/>
            <person name="Courtney L."/>
            <person name="Fronick C."/>
            <person name="Harrison M."/>
            <person name="Strong C."/>
            <person name="Farmer C."/>
            <person name="Delahaunty K."/>
            <person name="Markovic C."/>
            <person name="Hall O."/>
            <person name="Minx P."/>
            <person name="Tomlinson C."/>
            <person name="Mitreva M."/>
            <person name="Nelson J."/>
            <person name="Hou S."/>
            <person name="Wollam A."/>
            <person name="Pepin K.H."/>
            <person name="Johnson M."/>
            <person name="Bhonagiri V."/>
            <person name="Nash W.E."/>
            <person name="Warren W."/>
            <person name="Chinwalla A."/>
            <person name="Mardis E.R."/>
            <person name="Wilson R.K."/>
        </authorList>
    </citation>
    <scope>NUCLEOTIDE SEQUENCE [LARGE SCALE GENOMIC DNA]</scope>
    <source>
        <strain evidence="2">DSM 20098</strain>
    </source>
</reference>
<dbReference type="Proteomes" id="UP000006408">
    <property type="component" value="Unassembled WGS sequence"/>
</dbReference>
<dbReference type="EMBL" id="ABYS02000012">
    <property type="protein sequence ID" value="EEP20480.1"/>
    <property type="molecule type" value="Genomic_DNA"/>
</dbReference>
<evidence type="ECO:0000256" key="1">
    <source>
        <dbReference type="SAM" id="SignalP"/>
    </source>
</evidence>
<sequence length="70" mass="7151">MSNSLINKRIVAVIAAAASVFSLTACGSGTSKNDTEASKDVQVVNIAGVTGKNRIHSLTAITTLATISNF</sequence>
<feature type="chain" id="PRO_5002936185" evidence="1">
    <location>
        <begin position="28"/>
        <end position="70"/>
    </location>
</feature>
<protein>
    <submittedName>
        <fullName evidence="2">Uncharacterized protein</fullName>
    </submittedName>
</protein>
<proteinExistence type="predicted"/>
<organism evidence="2 3">
    <name type="scientific">Bifidobacterium angulatum DSM 20098 = JCM 7096</name>
    <dbReference type="NCBI Taxonomy" id="518635"/>
    <lineage>
        <taxon>Bacteria</taxon>
        <taxon>Bacillati</taxon>
        <taxon>Actinomycetota</taxon>
        <taxon>Actinomycetes</taxon>
        <taxon>Bifidobacteriales</taxon>
        <taxon>Bifidobacteriaceae</taxon>
        <taxon>Bifidobacterium</taxon>
    </lineage>
</organism>
<evidence type="ECO:0000313" key="2">
    <source>
        <dbReference type="EMBL" id="EEP20480.1"/>
    </source>
</evidence>
<accession>C4FGT8</accession>
<keyword evidence="3" id="KW-1185">Reference proteome</keyword>
<dbReference type="HOGENOM" id="CLU_2749634_0_0_11"/>
<keyword evidence="1" id="KW-0732">Signal</keyword>
<gene>
    <name evidence="2" type="ORF">BIFANG_03566</name>
</gene>
<comment type="caution">
    <text evidence="2">The sequence shown here is derived from an EMBL/GenBank/DDBJ whole genome shotgun (WGS) entry which is preliminary data.</text>
</comment>